<evidence type="ECO:0000256" key="1">
    <source>
        <dbReference type="SAM" id="Coils"/>
    </source>
</evidence>
<dbReference type="EMBL" id="QWGP01000042">
    <property type="protein sequence ID" value="RHZ90969.1"/>
    <property type="molecule type" value="Genomic_DNA"/>
</dbReference>
<feature type="coiled-coil region" evidence="1">
    <location>
        <begin position="19"/>
        <end position="46"/>
    </location>
</feature>
<reference evidence="2 3" key="1">
    <citation type="submission" date="2018-08" db="EMBL/GenBank/DDBJ databases">
        <title>Draft genome sequence of Rhodobacter sphaeroides FY.</title>
        <authorList>
            <person name="Rayyan A."/>
            <person name="Meyer T.E."/>
            <person name="Kyndt J.A."/>
        </authorList>
    </citation>
    <scope>NUCLEOTIDE SEQUENCE [LARGE SCALE GENOMIC DNA]</scope>
    <source>
        <strain evidence="2 3">FY</strain>
    </source>
</reference>
<dbReference type="GeneID" id="67449939"/>
<comment type="caution">
    <text evidence="2">The sequence shown here is derived from an EMBL/GenBank/DDBJ whole genome shotgun (WGS) entry which is preliminary data.</text>
</comment>
<name>A0AAX1UFB0_CERSP</name>
<dbReference type="Proteomes" id="UP000266305">
    <property type="component" value="Unassembled WGS sequence"/>
</dbReference>
<accession>A0AAX1UFB0</accession>
<sequence length="49" mass="5595">MSYLFMESVLTFGTLGFVLALAYVNIRQTEKQLEESRKRRQGLEAAVAE</sequence>
<dbReference type="AlphaFoldDB" id="A0AAX1UFB0"/>
<keyword evidence="1" id="KW-0175">Coiled coil</keyword>
<proteinExistence type="predicted"/>
<evidence type="ECO:0000313" key="3">
    <source>
        <dbReference type="Proteomes" id="UP000266305"/>
    </source>
</evidence>
<organism evidence="2 3">
    <name type="scientific">Cereibacter sphaeroides</name>
    <name type="common">Rhodobacter sphaeroides</name>
    <dbReference type="NCBI Taxonomy" id="1063"/>
    <lineage>
        <taxon>Bacteria</taxon>
        <taxon>Pseudomonadati</taxon>
        <taxon>Pseudomonadota</taxon>
        <taxon>Alphaproteobacteria</taxon>
        <taxon>Rhodobacterales</taxon>
        <taxon>Paracoccaceae</taxon>
        <taxon>Cereibacter</taxon>
    </lineage>
</organism>
<gene>
    <name evidence="2" type="ORF">D1114_21685</name>
</gene>
<dbReference type="RefSeq" id="WP_002723414.1">
    <property type="nucleotide sequence ID" value="NZ_BJXO01000033.1"/>
</dbReference>
<protein>
    <recommendedName>
        <fullName evidence="4">Heme exporter protein D</fullName>
    </recommendedName>
</protein>
<evidence type="ECO:0008006" key="4">
    <source>
        <dbReference type="Google" id="ProtNLM"/>
    </source>
</evidence>
<evidence type="ECO:0000313" key="2">
    <source>
        <dbReference type="EMBL" id="RHZ90969.1"/>
    </source>
</evidence>